<dbReference type="AlphaFoldDB" id="A0AAP0DX74"/>
<feature type="coiled-coil region" evidence="1">
    <location>
        <begin position="607"/>
        <end position="684"/>
    </location>
</feature>
<evidence type="ECO:0000313" key="5">
    <source>
        <dbReference type="Proteomes" id="UP001408789"/>
    </source>
</evidence>
<evidence type="ECO:0000256" key="1">
    <source>
        <dbReference type="SAM" id="Coils"/>
    </source>
</evidence>
<feature type="region of interest" description="Disordered" evidence="2">
    <location>
        <begin position="357"/>
        <end position="391"/>
    </location>
</feature>
<feature type="compositionally biased region" description="Basic residues" evidence="2">
    <location>
        <begin position="357"/>
        <end position="378"/>
    </location>
</feature>
<dbReference type="Pfam" id="PF04195">
    <property type="entry name" value="Transposase_28"/>
    <property type="match status" value="1"/>
</dbReference>
<evidence type="ECO:0000256" key="2">
    <source>
        <dbReference type="SAM" id="MobiDB-lite"/>
    </source>
</evidence>
<keyword evidence="1" id="KW-0175">Coiled coil</keyword>
<dbReference type="PANTHER" id="PTHR31099">
    <property type="entry name" value="OS06G0165300 PROTEIN"/>
    <property type="match status" value="1"/>
</dbReference>
<gene>
    <name evidence="4" type="ORF">SSX86_000040</name>
</gene>
<evidence type="ECO:0000259" key="3">
    <source>
        <dbReference type="Pfam" id="PF04195"/>
    </source>
</evidence>
<comment type="caution">
    <text evidence="4">The sequence shown here is derived from an EMBL/GenBank/DDBJ whole genome shotgun (WGS) entry which is preliminary data.</text>
</comment>
<dbReference type="PANTHER" id="PTHR31099:SF41">
    <property type="entry name" value="TRANSPOSASE (PUTATIVE), GYPSY TYPE-RELATED"/>
    <property type="match status" value="1"/>
</dbReference>
<dbReference type="Proteomes" id="UP001408789">
    <property type="component" value="Unassembled WGS sequence"/>
</dbReference>
<feature type="domain" description="Transposase (putative) gypsy type" evidence="3">
    <location>
        <begin position="73"/>
        <end position="128"/>
    </location>
</feature>
<organism evidence="4 5">
    <name type="scientific">Deinandra increscens subsp. villosa</name>
    <dbReference type="NCBI Taxonomy" id="3103831"/>
    <lineage>
        <taxon>Eukaryota</taxon>
        <taxon>Viridiplantae</taxon>
        <taxon>Streptophyta</taxon>
        <taxon>Embryophyta</taxon>
        <taxon>Tracheophyta</taxon>
        <taxon>Spermatophyta</taxon>
        <taxon>Magnoliopsida</taxon>
        <taxon>eudicotyledons</taxon>
        <taxon>Gunneridae</taxon>
        <taxon>Pentapetalae</taxon>
        <taxon>asterids</taxon>
        <taxon>campanulids</taxon>
        <taxon>Asterales</taxon>
        <taxon>Asteraceae</taxon>
        <taxon>Asteroideae</taxon>
        <taxon>Heliantheae alliance</taxon>
        <taxon>Madieae</taxon>
        <taxon>Madiinae</taxon>
        <taxon>Deinandra</taxon>
    </lineage>
</organism>
<feature type="region of interest" description="Disordered" evidence="2">
    <location>
        <begin position="1"/>
        <end position="20"/>
    </location>
</feature>
<accession>A0AAP0DX74</accession>
<feature type="compositionally biased region" description="Polar residues" evidence="2">
    <location>
        <begin position="380"/>
        <end position="391"/>
    </location>
</feature>
<protein>
    <recommendedName>
        <fullName evidence="3">Transposase (putative) gypsy type domain-containing protein</fullName>
    </recommendedName>
</protein>
<reference evidence="4 5" key="1">
    <citation type="submission" date="2024-04" db="EMBL/GenBank/DDBJ databases">
        <title>The reference genome of an endangered Asteraceae, Deinandra increscens subsp. villosa, native to the Central Coast of California.</title>
        <authorList>
            <person name="Guilliams M."/>
            <person name="Hasenstab-Lehman K."/>
            <person name="Meyer R."/>
            <person name="Mcevoy S."/>
        </authorList>
    </citation>
    <scope>NUCLEOTIDE SEQUENCE [LARGE SCALE GENOMIC DNA]</scope>
    <source>
        <tissue evidence="4">Leaf</tissue>
    </source>
</reference>
<dbReference type="EMBL" id="JBCNJP010000002">
    <property type="protein sequence ID" value="KAK9080282.1"/>
    <property type="molecule type" value="Genomic_DNA"/>
</dbReference>
<keyword evidence="5" id="KW-1185">Reference proteome</keyword>
<evidence type="ECO:0000313" key="4">
    <source>
        <dbReference type="EMBL" id="KAK9080282.1"/>
    </source>
</evidence>
<proteinExistence type="predicted"/>
<name>A0AAP0DX74_9ASTR</name>
<sequence length="799" mass="90027">MASPVVKMDEESSKHNMHSSFSTLSPSDLDVLIEKYHIPLSLHPVLPEPNVSIFSLQDGKIGIYADMFRFGNYRLPFTKFLIRALSYFGVHISQMHPQGLSRLSHFEVSSRAVGVSPSIVLFRAFYRITMAGDWYTFERRRGVSRLSTTLPPNPRSWKNQFFYVDDRCIPPTMRWREIDDIVHDVIPEESEYPKVNFDRLVSVASPIRELPECILLVSRISKAWFEPELWPILQYHQREMELYNALGLKSFSGLELSAEKIDETTVPFLDQTSSSFYEIRPEAETMDVDGTSVNEGNQETLSIEDMYDRIVGSKTEEAPSATSSQLKVLLMNDMSEKERDTASDVTATTTMSHVAKGKMLKRPPKPHTGKDVHKRKSPRLITQSPSKSTSGRLEVIDDDVMANTAETPVTPPYDKEFNISDFLLNSPDVTDQTLINTPLLQNIQPSSSVVAKTSSSSSLSQSFPLLGVPTSNWLKADIELVSMRTSSAKEFSHASATELFIPKWDVLSSQSCKDPSVAKKLSLLSSTPTDVSSVHQVPHEVFSNEFMTSHAKQQNLVADLYERWVIAEAKVEELAESQKRHMLSKLNSNSIDVQVKTNTLLGEVESLKMHNRKLIALEQEAKRNLKQAQDNELVLKNQFLEERNKLEESVNDVKKEVERLEETMKAMTAEREVLQSENKTLKDKSKWLIAEGLGLLAKRVHSEVIPMALSLNQAVNAVGFNEGIKCGLAHASKNEMDINSFKEYDASARDKVLDRLKSLQSMTFNIIEQVSQLDVSDVEKMKEMLKPVNSSKPTSSSGN</sequence>
<dbReference type="InterPro" id="IPR007321">
    <property type="entry name" value="Transposase_28"/>
</dbReference>